<feature type="transmembrane region" description="Helical" evidence="10">
    <location>
        <begin position="301"/>
        <end position="317"/>
    </location>
</feature>
<dbReference type="SFLD" id="SFLDF00027">
    <property type="entry name" value="p-type_atpase"/>
    <property type="match status" value="1"/>
</dbReference>
<dbReference type="InterPro" id="IPR023298">
    <property type="entry name" value="ATPase_P-typ_TM_dom_sf"/>
</dbReference>
<evidence type="ECO:0000256" key="10">
    <source>
        <dbReference type="SAM" id="Phobius"/>
    </source>
</evidence>
<organism evidence="12 13">
    <name type="scientific">Saccharopolyspora halophila</name>
    <dbReference type="NCBI Taxonomy" id="405551"/>
    <lineage>
        <taxon>Bacteria</taxon>
        <taxon>Bacillati</taxon>
        <taxon>Actinomycetota</taxon>
        <taxon>Actinomycetes</taxon>
        <taxon>Pseudonocardiales</taxon>
        <taxon>Pseudonocardiaceae</taxon>
        <taxon>Saccharopolyspora</taxon>
    </lineage>
</organism>
<dbReference type="Pfam" id="PF13246">
    <property type="entry name" value="Cation_ATPase"/>
    <property type="match status" value="1"/>
</dbReference>
<dbReference type="InterPro" id="IPR001757">
    <property type="entry name" value="P_typ_ATPase"/>
</dbReference>
<dbReference type="InterPro" id="IPR023299">
    <property type="entry name" value="ATPase_P-typ_cyto_dom_N"/>
</dbReference>
<feature type="transmembrane region" description="Helical" evidence="10">
    <location>
        <begin position="95"/>
        <end position="112"/>
    </location>
</feature>
<evidence type="ECO:0000256" key="3">
    <source>
        <dbReference type="ARBA" id="ARBA00022692"/>
    </source>
</evidence>
<dbReference type="InterPro" id="IPR036412">
    <property type="entry name" value="HAD-like_sf"/>
</dbReference>
<comment type="subcellular location">
    <subcellularLocation>
        <location evidence="1">Cell membrane</location>
        <topology evidence="1">Multi-pass membrane protein</topology>
    </subcellularLocation>
</comment>
<feature type="domain" description="Cation-transporting P-type ATPase N-terminal" evidence="11">
    <location>
        <begin position="17"/>
        <end position="91"/>
    </location>
</feature>
<dbReference type="NCBIfam" id="TIGR01494">
    <property type="entry name" value="ATPase_P-type"/>
    <property type="match status" value="2"/>
</dbReference>
<feature type="transmembrane region" description="Helical" evidence="10">
    <location>
        <begin position="259"/>
        <end position="281"/>
    </location>
</feature>
<feature type="transmembrane region" description="Helical" evidence="10">
    <location>
        <begin position="825"/>
        <end position="851"/>
    </location>
</feature>
<feature type="transmembrane region" description="Helical" evidence="10">
    <location>
        <begin position="718"/>
        <end position="741"/>
    </location>
</feature>
<dbReference type="InterPro" id="IPR050510">
    <property type="entry name" value="Cation_transp_ATPase_P-type"/>
</dbReference>
<dbReference type="InterPro" id="IPR006068">
    <property type="entry name" value="ATPase_P-typ_cation-transptr_C"/>
</dbReference>
<dbReference type="SUPFAM" id="SSF81653">
    <property type="entry name" value="Calcium ATPase, transduction domain A"/>
    <property type="match status" value="1"/>
</dbReference>
<feature type="transmembrane region" description="Helical" evidence="10">
    <location>
        <begin position="762"/>
        <end position="787"/>
    </location>
</feature>
<gene>
    <name evidence="12" type="ORF">GCM10009854_50080</name>
</gene>
<dbReference type="Pfam" id="PF00690">
    <property type="entry name" value="Cation_ATPase_N"/>
    <property type="match status" value="1"/>
</dbReference>
<dbReference type="EMBL" id="BAAARA010000025">
    <property type="protein sequence ID" value="GAA2364253.1"/>
    <property type="molecule type" value="Genomic_DNA"/>
</dbReference>
<evidence type="ECO:0000256" key="1">
    <source>
        <dbReference type="ARBA" id="ARBA00004651"/>
    </source>
</evidence>
<dbReference type="Proteomes" id="UP001501218">
    <property type="component" value="Unassembled WGS sequence"/>
</dbReference>
<keyword evidence="8 10" id="KW-0472">Membrane</keyword>
<feature type="transmembrane region" description="Helical" evidence="10">
    <location>
        <begin position="690"/>
        <end position="712"/>
    </location>
</feature>
<dbReference type="PRINTS" id="PR00119">
    <property type="entry name" value="CATATPASE"/>
</dbReference>
<keyword evidence="7 10" id="KW-1133">Transmembrane helix</keyword>
<comment type="catalytic activity">
    <reaction evidence="9">
        <text>ATP + H2O = ADP + phosphate + H(+)</text>
        <dbReference type="Rhea" id="RHEA:13065"/>
        <dbReference type="ChEBI" id="CHEBI:15377"/>
        <dbReference type="ChEBI" id="CHEBI:15378"/>
        <dbReference type="ChEBI" id="CHEBI:30616"/>
        <dbReference type="ChEBI" id="CHEBI:43474"/>
        <dbReference type="ChEBI" id="CHEBI:456216"/>
    </reaction>
</comment>
<evidence type="ECO:0000313" key="13">
    <source>
        <dbReference type="Proteomes" id="UP001501218"/>
    </source>
</evidence>
<protein>
    <submittedName>
        <fullName evidence="12">HAD-IC family P-type ATPase</fullName>
    </submittedName>
</protein>
<evidence type="ECO:0000256" key="9">
    <source>
        <dbReference type="ARBA" id="ARBA00049360"/>
    </source>
</evidence>
<dbReference type="PRINTS" id="PR00120">
    <property type="entry name" value="HATPASE"/>
</dbReference>
<dbReference type="SUPFAM" id="SSF81660">
    <property type="entry name" value="Metal cation-transporting ATPase, ATP-binding domain N"/>
    <property type="match status" value="1"/>
</dbReference>
<keyword evidence="6" id="KW-1278">Translocase</keyword>
<evidence type="ECO:0000256" key="2">
    <source>
        <dbReference type="ARBA" id="ARBA00005675"/>
    </source>
</evidence>
<feature type="transmembrane region" description="Helical" evidence="10">
    <location>
        <begin position="793"/>
        <end position="813"/>
    </location>
</feature>
<comment type="similarity">
    <text evidence="2">Belongs to the cation transport ATPase (P-type) (TC 3.A.3) family. Type IIA subfamily.</text>
</comment>
<proteinExistence type="inferred from homology"/>
<dbReference type="Pfam" id="PF00122">
    <property type="entry name" value="E1-E2_ATPase"/>
    <property type="match status" value="1"/>
</dbReference>
<comment type="caution">
    <text evidence="12">The sequence shown here is derived from an EMBL/GenBank/DDBJ whole genome shotgun (WGS) entry which is preliminary data.</text>
</comment>
<sequence>MNAHRSAAPAERAAVEQGHTVTAEGVLDRLGVDAGRGLSDEQAALRVARSGPNRRIRPRRVTFWSVLREESTEPMILLLLAVAVLYGVWGKLEDTVAIVVIIAVVVLVEVFTEYRAKAAIASLSRLSAPSAPVLRDGRVREVPTEDLAPGDVLVLRAGERLAADARLIESVGLRVDESVLTGESMPADKHADQILPSDAPLGQRSNLVFAGTTVAAGRARAVVVATGTSTEIGRIAGLVTEAKPPRTALQQAMRDLARWLAWLAMAFSVLVPLVGLLGGQPWREMILTGLTLAFATIPEELPIIISMVLGLGSYRLARRHVLIKRLRAAEALGTITVIATDKTGTLTENRMTVSHLAAGAVEPLGTAPDPAQRNLLALAAACTDATLVHQDDTVHVLGDPTDVALLEAAERNGALTGEPGGVAGTLVAEHPFDTDRKIMSAVYRRDGGNDGELLLIAKGAPEAVLARCAHRLVDGRAEALTGEDRELERERVDRMAAQGMRVIALATRTLSGGAAARDEAEAELTLAGYAGLSDPPRPGAADAVEAMRGAGIRVVMITGDHPDTARAIAAQIGLDGTGSLLTGPEIDELDEDALAEAAARTTLFARTSPEHKLRLVRALHARREIVAVTGDGVNDTPALAQADVGIAMGASGTDVAREAADLVLADDDFATTTRAVREGRQLFDNLRKGVRYYLACKVALIATAASGVALGLPVPFTPIQIVVMEMFMDIAGSATFAAEPAESDTMNRSPRDPRRPFLDRGLVTAIFTSGATLFAAVTAVYLGAIWTGAPVDAAQTLAFTSWMVGYLALAWVMRSERTPLARLGLWSNGFLPLWTLVTAAALAIIMTVPALRAALHLTTLTGGQWLLAISVPIAAVVWIDLAKFRPARKAS</sequence>
<dbReference type="RefSeq" id="WP_344138078.1">
    <property type="nucleotide sequence ID" value="NZ_BAAARA010000025.1"/>
</dbReference>
<evidence type="ECO:0000256" key="6">
    <source>
        <dbReference type="ARBA" id="ARBA00022967"/>
    </source>
</evidence>
<keyword evidence="3 10" id="KW-0812">Transmembrane</keyword>
<dbReference type="SUPFAM" id="SSF81665">
    <property type="entry name" value="Calcium ATPase, transmembrane domain M"/>
    <property type="match status" value="1"/>
</dbReference>
<dbReference type="PROSITE" id="PS00154">
    <property type="entry name" value="ATPASE_E1_E2"/>
    <property type="match status" value="1"/>
</dbReference>
<dbReference type="InterPro" id="IPR044492">
    <property type="entry name" value="P_typ_ATPase_HD_dom"/>
</dbReference>
<dbReference type="InterPro" id="IPR018303">
    <property type="entry name" value="ATPase_P-typ_P_site"/>
</dbReference>
<dbReference type="Pfam" id="PF00689">
    <property type="entry name" value="Cation_ATPase_C"/>
    <property type="match status" value="1"/>
</dbReference>
<reference evidence="13" key="1">
    <citation type="journal article" date="2019" name="Int. J. Syst. Evol. Microbiol.">
        <title>The Global Catalogue of Microorganisms (GCM) 10K type strain sequencing project: providing services to taxonomists for standard genome sequencing and annotation.</title>
        <authorList>
            <consortium name="The Broad Institute Genomics Platform"/>
            <consortium name="The Broad Institute Genome Sequencing Center for Infectious Disease"/>
            <person name="Wu L."/>
            <person name="Ma J."/>
        </authorList>
    </citation>
    <scope>NUCLEOTIDE SEQUENCE [LARGE SCALE GENOMIC DNA]</scope>
    <source>
        <strain evidence="13">JCM 16221</strain>
    </source>
</reference>
<evidence type="ECO:0000256" key="5">
    <source>
        <dbReference type="ARBA" id="ARBA00022840"/>
    </source>
</evidence>
<dbReference type="InterPro" id="IPR004014">
    <property type="entry name" value="ATPase_P-typ_cation-transptr_N"/>
</dbReference>
<dbReference type="Gene3D" id="1.20.1110.10">
    <property type="entry name" value="Calcium-transporting ATPase, transmembrane domain"/>
    <property type="match status" value="1"/>
</dbReference>
<dbReference type="PANTHER" id="PTHR43294">
    <property type="entry name" value="SODIUM/POTASSIUM-TRANSPORTING ATPASE SUBUNIT ALPHA"/>
    <property type="match status" value="1"/>
</dbReference>
<keyword evidence="4" id="KW-0547">Nucleotide-binding</keyword>
<evidence type="ECO:0000256" key="7">
    <source>
        <dbReference type="ARBA" id="ARBA00022989"/>
    </source>
</evidence>
<evidence type="ECO:0000256" key="8">
    <source>
        <dbReference type="ARBA" id="ARBA00023136"/>
    </source>
</evidence>
<feature type="transmembrane region" description="Helical" evidence="10">
    <location>
        <begin position="863"/>
        <end position="881"/>
    </location>
</feature>
<feature type="transmembrane region" description="Helical" evidence="10">
    <location>
        <begin position="72"/>
        <end position="89"/>
    </location>
</feature>
<dbReference type="Gene3D" id="3.40.50.1000">
    <property type="entry name" value="HAD superfamily/HAD-like"/>
    <property type="match status" value="1"/>
</dbReference>
<evidence type="ECO:0000313" key="12">
    <source>
        <dbReference type="EMBL" id="GAA2364253.1"/>
    </source>
</evidence>
<accession>A0ABP5TXK0</accession>
<dbReference type="PANTHER" id="PTHR43294:SF20">
    <property type="entry name" value="P-TYPE ATPASE"/>
    <property type="match status" value="1"/>
</dbReference>
<keyword evidence="5" id="KW-0067">ATP-binding</keyword>
<dbReference type="InterPro" id="IPR008250">
    <property type="entry name" value="ATPase_P-typ_transduc_dom_A_sf"/>
</dbReference>
<dbReference type="Gene3D" id="2.70.150.10">
    <property type="entry name" value="Calcium-transporting ATPase, cytoplasmic transduction domain A"/>
    <property type="match status" value="1"/>
</dbReference>
<dbReference type="InterPro" id="IPR023214">
    <property type="entry name" value="HAD_sf"/>
</dbReference>
<name>A0ABP5TXK0_9PSEU</name>
<keyword evidence="13" id="KW-1185">Reference proteome</keyword>
<dbReference type="SFLD" id="SFLDS00003">
    <property type="entry name" value="Haloacid_Dehalogenase"/>
    <property type="match status" value="1"/>
</dbReference>
<dbReference type="Gene3D" id="3.40.1110.10">
    <property type="entry name" value="Calcium-transporting ATPase, cytoplasmic domain N"/>
    <property type="match status" value="1"/>
</dbReference>
<dbReference type="SMART" id="SM00831">
    <property type="entry name" value="Cation_ATPase_N"/>
    <property type="match status" value="1"/>
</dbReference>
<dbReference type="SFLD" id="SFLDG00002">
    <property type="entry name" value="C1.7:_P-type_atpase_like"/>
    <property type="match status" value="1"/>
</dbReference>
<dbReference type="InterPro" id="IPR059000">
    <property type="entry name" value="ATPase_P-type_domA"/>
</dbReference>
<dbReference type="SUPFAM" id="SSF56784">
    <property type="entry name" value="HAD-like"/>
    <property type="match status" value="1"/>
</dbReference>
<evidence type="ECO:0000256" key="4">
    <source>
        <dbReference type="ARBA" id="ARBA00022741"/>
    </source>
</evidence>
<evidence type="ECO:0000259" key="11">
    <source>
        <dbReference type="SMART" id="SM00831"/>
    </source>
</evidence>